<sequence length="207" mass="22408">MAALRTNCACDIVAEFPILKGLGIISANVRTNTDVMLAANNQPLYGATTGDLSITAYAPLSSESLKCSARAGVNYNWDRRTECENGNLIVHFIPRGGIRAYKEGPVTSNINITVVRGYTSFSASASSGPTTPFIYNLHEDGYNFSYSGSPITISESDSKNPKSLSIFTNTGVDLLVNATYYLQSFSWEYTSPNVPTVSYSFLLSYDG</sequence>
<protein>
    <submittedName>
        <fullName evidence="1">Uncharacterized protein</fullName>
    </submittedName>
</protein>
<accession>A0A0F9RUY9</accession>
<organism evidence="1">
    <name type="scientific">marine sediment metagenome</name>
    <dbReference type="NCBI Taxonomy" id="412755"/>
    <lineage>
        <taxon>unclassified sequences</taxon>
        <taxon>metagenomes</taxon>
        <taxon>ecological metagenomes</taxon>
    </lineage>
</organism>
<dbReference type="AlphaFoldDB" id="A0A0F9RUY9"/>
<name>A0A0F9RUY9_9ZZZZ</name>
<proteinExistence type="predicted"/>
<gene>
    <name evidence="1" type="ORF">LCGC14_0550280</name>
</gene>
<evidence type="ECO:0000313" key="1">
    <source>
        <dbReference type="EMBL" id="KKN58609.1"/>
    </source>
</evidence>
<dbReference type="EMBL" id="LAZR01000754">
    <property type="protein sequence ID" value="KKN58609.1"/>
    <property type="molecule type" value="Genomic_DNA"/>
</dbReference>
<comment type="caution">
    <text evidence="1">The sequence shown here is derived from an EMBL/GenBank/DDBJ whole genome shotgun (WGS) entry which is preliminary data.</text>
</comment>
<reference evidence="1" key="1">
    <citation type="journal article" date="2015" name="Nature">
        <title>Complex archaea that bridge the gap between prokaryotes and eukaryotes.</title>
        <authorList>
            <person name="Spang A."/>
            <person name="Saw J.H."/>
            <person name="Jorgensen S.L."/>
            <person name="Zaremba-Niedzwiedzka K."/>
            <person name="Martijn J."/>
            <person name="Lind A.E."/>
            <person name="van Eijk R."/>
            <person name="Schleper C."/>
            <person name="Guy L."/>
            <person name="Ettema T.J."/>
        </authorList>
    </citation>
    <scope>NUCLEOTIDE SEQUENCE</scope>
</reference>